<feature type="compositionally biased region" description="Pro residues" evidence="1">
    <location>
        <begin position="32"/>
        <end position="43"/>
    </location>
</feature>
<evidence type="ECO:0000259" key="2">
    <source>
        <dbReference type="Pfam" id="PF13966"/>
    </source>
</evidence>
<name>A0A438EB65_VITVI</name>
<organism evidence="3 4">
    <name type="scientific">Vitis vinifera</name>
    <name type="common">Grape</name>
    <dbReference type="NCBI Taxonomy" id="29760"/>
    <lineage>
        <taxon>Eukaryota</taxon>
        <taxon>Viridiplantae</taxon>
        <taxon>Streptophyta</taxon>
        <taxon>Embryophyta</taxon>
        <taxon>Tracheophyta</taxon>
        <taxon>Spermatophyta</taxon>
        <taxon>Magnoliopsida</taxon>
        <taxon>eudicotyledons</taxon>
        <taxon>Gunneridae</taxon>
        <taxon>Pentapetalae</taxon>
        <taxon>rosids</taxon>
        <taxon>Vitales</taxon>
        <taxon>Vitaceae</taxon>
        <taxon>Viteae</taxon>
        <taxon>Vitis</taxon>
    </lineage>
</organism>
<dbReference type="Proteomes" id="UP000288805">
    <property type="component" value="Unassembled WGS sequence"/>
</dbReference>
<comment type="caution">
    <text evidence="3">The sequence shown here is derived from an EMBL/GenBank/DDBJ whole genome shotgun (WGS) entry which is preliminary data.</text>
</comment>
<dbReference type="AlphaFoldDB" id="A0A438EB65"/>
<feature type="domain" description="Reverse transcriptase zinc-binding" evidence="2">
    <location>
        <begin position="391"/>
        <end position="475"/>
    </location>
</feature>
<gene>
    <name evidence="3" type="primary">VvCHDh000004_830</name>
    <name evidence="3" type="ORF">CK203_077895</name>
</gene>
<feature type="compositionally biased region" description="Basic and acidic residues" evidence="1">
    <location>
        <begin position="51"/>
        <end position="95"/>
    </location>
</feature>
<evidence type="ECO:0000256" key="1">
    <source>
        <dbReference type="SAM" id="MobiDB-lite"/>
    </source>
</evidence>
<protein>
    <submittedName>
        <fullName evidence="3">Putative ribonuclease H protein</fullName>
    </submittedName>
</protein>
<accession>A0A438EB65</accession>
<feature type="compositionally biased region" description="Basic and acidic residues" evidence="1">
    <location>
        <begin position="126"/>
        <end position="136"/>
    </location>
</feature>
<feature type="region of interest" description="Disordered" evidence="1">
    <location>
        <begin position="1"/>
        <end position="148"/>
    </location>
</feature>
<proteinExistence type="predicted"/>
<dbReference type="PANTHER" id="PTHR33116:SF85">
    <property type="entry name" value="REVERSE TRANSCRIPTASE ZINC-BINDING DOMAIN-CONTAINING PROTEIN"/>
    <property type="match status" value="1"/>
</dbReference>
<reference evidence="3 4" key="1">
    <citation type="journal article" date="2018" name="PLoS Genet.">
        <title>Population sequencing reveals clonal diversity and ancestral inbreeding in the grapevine cultivar Chardonnay.</title>
        <authorList>
            <person name="Roach M.J."/>
            <person name="Johnson D.L."/>
            <person name="Bohlmann J."/>
            <person name="van Vuuren H.J."/>
            <person name="Jones S.J."/>
            <person name="Pretorius I.S."/>
            <person name="Schmidt S.A."/>
            <person name="Borneman A.R."/>
        </authorList>
    </citation>
    <scope>NUCLEOTIDE SEQUENCE [LARGE SCALE GENOMIC DNA]</scope>
    <source>
        <strain evidence="4">cv. Chardonnay</strain>
        <tissue evidence="3">Leaf</tissue>
    </source>
</reference>
<evidence type="ECO:0000313" key="3">
    <source>
        <dbReference type="EMBL" id="RVW44909.1"/>
    </source>
</evidence>
<evidence type="ECO:0000313" key="4">
    <source>
        <dbReference type="Proteomes" id="UP000288805"/>
    </source>
</evidence>
<dbReference type="InterPro" id="IPR026960">
    <property type="entry name" value="RVT-Znf"/>
</dbReference>
<dbReference type="Pfam" id="PF13966">
    <property type="entry name" value="zf-RVT"/>
    <property type="match status" value="1"/>
</dbReference>
<sequence>MAQVMNMPLDSLEKPDKSPSATADAVADDDSAPPPPPPPPPSQPQQTLPVRRRDRDSRERMDDRDGDRPRNRRGSGADHYDRNLSPPPRDRERDFKRRRSPSPPYRDRRHSPPRRSSPPLHFKRSRRDDGGYDRRGSPRGGFGPDDRSLKSLTKLLAAELGCKVGSLPSTYLGLPLGASHKSVMVWDGVEERMRKKLALWKRQFISKGGRIILIRSTLASMPTYLMGALEKRPHFVKWAVVCTHKKIGGLGIRNLSILNRALLCKWSWRFAVERDSYWKLIISTKYGVERGGWSTRGAREGPGVRFWKDIWCGNMPLCEAFPSLFDLAGSKDAWVADYWVPMGEEGGWTLHFLRPFNDWEVERFLSSIQGKRLDVDVEDRMVWKETKNEIFTVKSLYKSLDHSCAVSFPCNIIWSLYVPTKVSFFAWEASWEKVLTQDQLKRRGWILANRCCLCCVEEETINHILVHCSKAKILWDLVFSLFGVNWVLPFMVRDTLLSWFGLLVDWSAKNFKDRFYELKFYAVFFGHFWVWRGAFKSCATMSRAFSKPIEEALAYYVEIQALLVG</sequence>
<dbReference type="PANTHER" id="PTHR33116">
    <property type="entry name" value="REVERSE TRANSCRIPTASE ZINC-BINDING DOMAIN-CONTAINING PROTEIN-RELATED-RELATED"/>
    <property type="match status" value="1"/>
</dbReference>
<dbReference type="EMBL" id="QGNW01001338">
    <property type="protein sequence ID" value="RVW44909.1"/>
    <property type="molecule type" value="Genomic_DNA"/>
</dbReference>